<feature type="compositionally biased region" description="Basic and acidic residues" evidence="1">
    <location>
        <begin position="1"/>
        <end position="23"/>
    </location>
</feature>
<protein>
    <submittedName>
        <fullName evidence="2">Uncharacterized protein</fullName>
    </submittedName>
</protein>
<feature type="compositionally biased region" description="Basic residues" evidence="1">
    <location>
        <begin position="37"/>
        <end position="47"/>
    </location>
</feature>
<organism evidence="2 3">
    <name type="scientific">Pleurodeles waltl</name>
    <name type="common">Iberian ribbed newt</name>
    <dbReference type="NCBI Taxonomy" id="8319"/>
    <lineage>
        <taxon>Eukaryota</taxon>
        <taxon>Metazoa</taxon>
        <taxon>Chordata</taxon>
        <taxon>Craniata</taxon>
        <taxon>Vertebrata</taxon>
        <taxon>Euteleostomi</taxon>
        <taxon>Amphibia</taxon>
        <taxon>Batrachia</taxon>
        <taxon>Caudata</taxon>
        <taxon>Salamandroidea</taxon>
        <taxon>Salamandridae</taxon>
        <taxon>Pleurodelinae</taxon>
        <taxon>Pleurodeles</taxon>
    </lineage>
</organism>
<keyword evidence="3" id="KW-1185">Reference proteome</keyword>
<gene>
    <name evidence="2" type="ORF">NDU88_005618</name>
</gene>
<dbReference type="EMBL" id="JANPWB010000001">
    <property type="protein sequence ID" value="KAJ1218032.1"/>
    <property type="molecule type" value="Genomic_DNA"/>
</dbReference>
<dbReference type="AlphaFoldDB" id="A0AAV7WV74"/>
<proteinExistence type="predicted"/>
<name>A0AAV7WV74_PLEWA</name>
<evidence type="ECO:0000313" key="2">
    <source>
        <dbReference type="EMBL" id="KAJ1218032.1"/>
    </source>
</evidence>
<feature type="region of interest" description="Disordered" evidence="1">
    <location>
        <begin position="1"/>
        <end position="58"/>
    </location>
</feature>
<sequence>MPPRSRLRDRVPTRDTSSRNGGERKRRQLGAGVLSSKKGKGSRRCRRRAESTLTEAKHKRKPKAFFDFEDQYQRTNSMKPRVHSVVLFRLLSCQPRIDNVMRSLLVYQRNRSNEMAPTRHGSLSPLFLRMILICFML</sequence>
<reference evidence="2" key="1">
    <citation type="journal article" date="2022" name="bioRxiv">
        <title>Sequencing and chromosome-scale assembly of the giantPleurodeles waltlgenome.</title>
        <authorList>
            <person name="Brown T."/>
            <person name="Elewa A."/>
            <person name="Iarovenko S."/>
            <person name="Subramanian E."/>
            <person name="Araus A.J."/>
            <person name="Petzold A."/>
            <person name="Susuki M."/>
            <person name="Suzuki K.-i.T."/>
            <person name="Hayashi T."/>
            <person name="Toyoda A."/>
            <person name="Oliveira C."/>
            <person name="Osipova E."/>
            <person name="Leigh N.D."/>
            <person name="Simon A."/>
            <person name="Yun M.H."/>
        </authorList>
    </citation>
    <scope>NUCLEOTIDE SEQUENCE</scope>
    <source>
        <strain evidence="2">20211129_DDA</strain>
        <tissue evidence="2">Liver</tissue>
    </source>
</reference>
<evidence type="ECO:0000256" key="1">
    <source>
        <dbReference type="SAM" id="MobiDB-lite"/>
    </source>
</evidence>
<accession>A0AAV7WV74</accession>
<comment type="caution">
    <text evidence="2">The sequence shown here is derived from an EMBL/GenBank/DDBJ whole genome shotgun (WGS) entry which is preliminary data.</text>
</comment>
<evidence type="ECO:0000313" key="3">
    <source>
        <dbReference type="Proteomes" id="UP001066276"/>
    </source>
</evidence>
<dbReference type="Proteomes" id="UP001066276">
    <property type="component" value="Chromosome 1_1"/>
</dbReference>